<sequence>MHYGAVFYPPFPIAPTSDGKHVLEYARTRAKYAAVDAKQSRAVLSDEDHIPVIPPWRASL</sequence>
<dbReference type="Proteomes" id="UP000053558">
    <property type="component" value="Unassembled WGS sequence"/>
</dbReference>
<name>A0A5M3MML9_CONPW</name>
<protein>
    <submittedName>
        <fullName evidence="1">Uncharacterized protein</fullName>
    </submittedName>
</protein>
<dbReference type="GeneID" id="19202023"/>
<feature type="non-terminal residue" evidence="1">
    <location>
        <position position="60"/>
    </location>
</feature>
<evidence type="ECO:0000313" key="1">
    <source>
        <dbReference type="EMBL" id="EIW79945.1"/>
    </source>
</evidence>
<dbReference type="KEGG" id="cput:CONPUDRAFT_145026"/>
<dbReference type="EMBL" id="JH711580">
    <property type="protein sequence ID" value="EIW79945.1"/>
    <property type="molecule type" value="Genomic_DNA"/>
</dbReference>
<accession>A0A5M3MML9</accession>
<keyword evidence="2" id="KW-1185">Reference proteome</keyword>
<proteinExistence type="predicted"/>
<reference evidence="2" key="1">
    <citation type="journal article" date="2012" name="Science">
        <title>The Paleozoic origin of enzymatic lignin decomposition reconstructed from 31 fungal genomes.</title>
        <authorList>
            <person name="Floudas D."/>
            <person name="Binder M."/>
            <person name="Riley R."/>
            <person name="Barry K."/>
            <person name="Blanchette R.A."/>
            <person name="Henrissat B."/>
            <person name="Martinez A.T."/>
            <person name="Otillar R."/>
            <person name="Spatafora J.W."/>
            <person name="Yadav J.S."/>
            <person name="Aerts A."/>
            <person name="Benoit I."/>
            <person name="Boyd A."/>
            <person name="Carlson A."/>
            <person name="Copeland A."/>
            <person name="Coutinho P.M."/>
            <person name="de Vries R.P."/>
            <person name="Ferreira P."/>
            <person name="Findley K."/>
            <person name="Foster B."/>
            <person name="Gaskell J."/>
            <person name="Glotzer D."/>
            <person name="Gorecki P."/>
            <person name="Heitman J."/>
            <person name="Hesse C."/>
            <person name="Hori C."/>
            <person name="Igarashi K."/>
            <person name="Jurgens J.A."/>
            <person name="Kallen N."/>
            <person name="Kersten P."/>
            <person name="Kohler A."/>
            <person name="Kuees U."/>
            <person name="Kumar T.K.A."/>
            <person name="Kuo A."/>
            <person name="LaButti K."/>
            <person name="Larrondo L.F."/>
            <person name="Lindquist E."/>
            <person name="Ling A."/>
            <person name="Lombard V."/>
            <person name="Lucas S."/>
            <person name="Lundell T."/>
            <person name="Martin R."/>
            <person name="McLaughlin D.J."/>
            <person name="Morgenstern I."/>
            <person name="Morin E."/>
            <person name="Murat C."/>
            <person name="Nagy L.G."/>
            <person name="Nolan M."/>
            <person name="Ohm R.A."/>
            <person name="Patyshakuliyeva A."/>
            <person name="Rokas A."/>
            <person name="Ruiz-Duenas F.J."/>
            <person name="Sabat G."/>
            <person name="Salamov A."/>
            <person name="Samejima M."/>
            <person name="Schmutz J."/>
            <person name="Slot J.C."/>
            <person name="St John F."/>
            <person name="Stenlid J."/>
            <person name="Sun H."/>
            <person name="Sun S."/>
            <person name="Syed K."/>
            <person name="Tsang A."/>
            <person name="Wiebenga A."/>
            <person name="Young D."/>
            <person name="Pisabarro A."/>
            <person name="Eastwood D.C."/>
            <person name="Martin F."/>
            <person name="Cullen D."/>
            <person name="Grigoriev I.V."/>
            <person name="Hibbett D.S."/>
        </authorList>
    </citation>
    <scope>NUCLEOTIDE SEQUENCE [LARGE SCALE GENOMIC DNA]</scope>
    <source>
        <strain evidence="2">RWD-64-598 SS2</strain>
    </source>
</reference>
<organism evidence="1 2">
    <name type="scientific">Coniophora puteana (strain RWD-64-598)</name>
    <name type="common">Brown rot fungus</name>
    <dbReference type="NCBI Taxonomy" id="741705"/>
    <lineage>
        <taxon>Eukaryota</taxon>
        <taxon>Fungi</taxon>
        <taxon>Dikarya</taxon>
        <taxon>Basidiomycota</taxon>
        <taxon>Agaricomycotina</taxon>
        <taxon>Agaricomycetes</taxon>
        <taxon>Agaricomycetidae</taxon>
        <taxon>Boletales</taxon>
        <taxon>Coniophorineae</taxon>
        <taxon>Coniophoraceae</taxon>
        <taxon>Coniophora</taxon>
    </lineage>
</organism>
<comment type="caution">
    <text evidence="1">The sequence shown here is derived from an EMBL/GenBank/DDBJ whole genome shotgun (WGS) entry which is preliminary data.</text>
</comment>
<dbReference type="AlphaFoldDB" id="A0A5M3MML9"/>
<gene>
    <name evidence="1" type="ORF">CONPUDRAFT_145026</name>
</gene>
<evidence type="ECO:0000313" key="2">
    <source>
        <dbReference type="Proteomes" id="UP000053558"/>
    </source>
</evidence>
<dbReference type="RefSeq" id="XP_007770263.1">
    <property type="nucleotide sequence ID" value="XM_007772073.1"/>
</dbReference>